<keyword evidence="10" id="KW-0496">Mitochondrion</keyword>
<dbReference type="AlphaFoldDB" id="A0A9D4A4W6"/>
<comment type="subcellular location">
    <subcellularLocation>
        <location evidence="3">Cytoplasm</location>
        <location evidence="3">Cytoskeleton</location>
        <location evidence="3">Spindle</location>
    </subcellularLocation>
    <subcellularLocation>
        <location evidence="4">Cytoplasm</location>
        <location evidence="4">Cytosol</location>
    </subcellularLocation>
    <subcellularLocation>
        <location evidence="2">Mitochondrion</location>
    </subcellularLocation>
    <subcellularLocation>
        <location evidence="1">Nucleus</location>
    </subcellularLocation>
</comment>
<evidence type="ECO:0000256" key="8">
    <source>
        <dbReference type="ARBA" id="ARBA00022990"/>
    </source>
</evidence>
<protein>
    <recommendedName>
        <fullName evidence="16">Acyl-coenzyme A thioesterase 13</fullName>
    </recommendedName>
    <alternativeName>
        <fullName evidence="17">Hotdog-fold thioesterase superfamily member 2</fullName>
    </alternativeName>
    <alternativeName>
        <fullName evidence="18">Thioesterase superfamily member 2</fullName>
    </alternativeName>
</protein>
<evidence type="ECO:0000256" key="2">
    <source>
        <dbReference type="ARBA" id="ARBA00004173"/>
    </source>
</evidence>
<evidence type="ECO:0000256" key="9">
    <source>
        <dbReference type="ARBA" id="ARBA00023098"/>
    </source>
</evidence>
<dbReference type="PANTHER" id="PTHR21660:SF46">
    <property type="entry name" value="SUPERFAMILY PROTEIN, PUTATIVE-RELATED"/>
    <property type="match status" value="1"/>
</dbReference>
<dbReference type="EMBL" id="JAIQCV010000006">
    <property type="protein sequence ID" value="KAH1091012.1"/>
    <property type="molecule type" value="Genomic_DNA"/>
</dbReference>
<evidence type="ECO:0000256" key="18">
    <source>
        <dbReference type="ARBA" id="ARBA00083956"/>
    </source>
</evidence>
<dbReference type="InterPro" id="IPR006683">
    <property type="entry name" value="Thioestr_dom"/>
</dbReference>
<accession>A0A9D4A4W6</accession>
<dbReference type="Pfam" id="PF03061">
    <property type="entry name" value="4HBT"/>
    <property type="match status" value="3"/>
</dbReference>
<evidence type="ECO:0000313" key="20">
    <source>
        <dbReference type="EMBL" id="KAH1091012.1"/>
    </source>
</evidence>
<dbReference type="GO" id="GO:0005829">
    <property type="term" value="C:cytosol"/>
    <property type="evidence" value="ECO:0007669"/>
    <property type="project" value="UniProtKB-SubCell"/>
</dbReference>
<proteinExistence type="inferred from homology"/>
<dbReference type="GO" id="GO:0047617">
    <property type="term" value="F:fatty acyl-CoA hydrolase activity"/>
    <property type="evidence" value="ECO:0007669"/>
    <property type="project" value="InterPro"/>
</dbReference>
<dbReference type="GO" id="GO:0005634">
    <property type="term" value="C:nucleus"/>
    <property type="evidence" value="ECO:0007669"/>
    <property type="project" value="UniProtKB-SubCell"/>
</dbReference>
<dbReference type="GO" id="GO:0005819">
    <property type="term" value="C:spindle"/>
    <property type="evidence" value="ECO:0007669"/>
    <property type="project" value="UniProtKB-SubCell"/>
</dbReference>
<dbReference type="InterPro" id="IPR029069">
    <property type="entry name" value="HotDog_dom_sf"/>
</dbReference>
<dbReference type="InterPro" id="IPR039298">
    <property type="entry name" value="ACOT13"/>
</dbReference>
<feature type="domain" description="Thioesterase" evidence="19">
    <location>
        <begin position="211"/>
        <end position="285"/>
    </location>
</feature>
<evidence type="ECO:0000256" key="16">
    <source>
        <dbReference type="ARBA" id="ARBA00067273"/>
    </source>
</evidence>
<comment type="function">
    <text evidence="14">Catalyzes the hydrolysis of acyl-CoAs into free fatty acids and coenzyme A (CoASH), regulating their respective intracellular levels. Has acyl-CoA thioesterase activity towards medium (C12) and long-chain (C18) fatty acyl-CoA substrates. Can also hydrolyze 3-hydroxyphenylacetyl-CoA and 3,4-dihydroxyphenylacetyl-CoA (in vitro). May play a role in controlling adaptive thermogenesis.</text>
</comment>
<dbReference type="GO" id="GO:0006629">
    <property type="term" value="P:lipid metabolic process"/>
    <property type="evidence" value="ECO:0007669"/>
    <property type="project" value="UniProtKB-KW"/>
</dbReference>
<evidence type="ECO:0000313" key="21">
    <source>
        <dbReference type="Proteomes" id="UP000828251"/>
    </source>
</evidence>
<gene>
    <name evidence="20" type="ORF">J1N35_018269</name>
</gene>
<evidence type="ECO:0000256" key="1">
    <source>
        <dbReference type="ARBA" id="ARBA00004123"/>
    </source>
</evidence>
<evidence type="ECO:0000256" key="4">
    <source>
        <dbReference type="ARBA" id="ARBA00004514"/>
    </source>
</evidence>
<keyword evidence="12" id="KW-0539">Nucleus</keyword>
<evidence type="ECO:0000256" key="15">
    <source>
        <dbReference type="ARBA" id="ARBA00064709"/>
    </source>
</evidence>
<dbReference type="Gene3D" id="3.10.129.10">
    <property type="entry name" value="Hotdog Thioesterase"/>
    <property type="match status" value="3"/>
</dbReference>
<sequence length="401" mass="43999">MENDSLQTSLAWLRDILQGKIGHGLDTRVLQGLRVIHAEKGFMRFDFVVPNSVSDIDGNWNVGALASLVDLLGGVTIFSFANRVVTSVDFSVSYYSTAKIQEHVEIESKVSANKGNLIHAVVEVKRKGNGEVIAVGKLWMASNKLSKRNYLKMEGGDSLKTALAWLRGVINGKIGHGLEARVLQGLRVTHAEKGFMRFDFVIPNTVSDVDGNWHVGALASLLDLIGIVTIYSFANRVISTVDFNASYYSTAKIQEHVEIESKVTANRGKLLHVVIEVRRKGNGEVIAVGKQWMASNKQTLAQDVDGNLSVGALSSLLDVIEIVTIYSFANRTASTVDFKVSYYSTIKIQEHVEIESKVSANRGKLMHVVVEVRREGNGEVIAVGKLWTASNKLTFAQLSKL</sequence>
<dbReference type="CDD" id="cd03443">
    <property type="entry name" value="PaaI_thioesterase"/>
    <property type="match status" value="2"/>
</dbReference>
<comment type="catalytic activity">
    <reaction evidence="13">
        <text>a fatty acyl-CoA + H2O = a fatty acid + CoA + H(+)</text>
        <dbReference type="Rhea" id="RHEA:16781"/>
        <dbReference type="ChEBI" id="CHEBI:15377"/>
        <dbReference type="ChEBI" id="CHEBI:15378"/>
        <dbReference type="ChEBI" id="CHEBI:28868"/>
        <dbReference type="ChEBI" id="CHEBI:57287"/>
        <dbReference type="ChEBI" id="CHEBI:77636"/>
    </reaction>
    <physiologicalReaction direction="left-to-right" evidence="13">
        <dbReference type="Rhea" id="RHEA:16782"/>
    </physiologicalReaction>
</comment>
<keyword evidence="7" id="KW-0378">Hydrolase</keyword>
<evidence type="ECO:0000256" key="3">
    <source>
        <dbReference type="ARBA" id="ARBA00004186"/>
    </source>
</evidence>
<dbReference type="FunFam" id="3.10.129.10:FF:000021">
    <property type="entry name" value="Acyl-coenzyme A thioesterase 13"/>
    <property type="match status" value="1"/>
</dbReference>
<evidence type="ECO:0000256" key="10">
    <source>
        <dbReference type="ARBA" id="ARBA00023128"/>
    </source>
</evidence>
<dbReference type="Proteomes" id="UP000828251">
    <property type="component" value="Unassembled WGS sequence"/>
</dbReference>
<evidence type="ECO:0000256" key="7">
    <source>
        <dbReference type="ARBA" id="ARBA00022801"/>
    </source>
</evidence>
<evidence type="ECO:0000256" key="5">
    <source>
        <dbReference type="ARBA" id="ARBA00008324"/>
    </source>
</evidence>
<keyword evidence="11" id="KW-0206">Cytoskeleton</keyword>
<dbReference type="SUPFAM" id="SSF54637">
    <property type="entry name" value="Thioesterase/thiol ester dehydrase-isomerase"/>
    <property type="match status" value="3"/>
</dbReference>
<keyword evidence="8" id="KW-0007">Acetylation</keyword>
<keyword evidence="9" id="KW-0443">Lipid metabolism</keyword>
<evidence type="ECO:0000256" key="6">
    <source>
        <dbReference type="ARBA" id="ARBA00022490"/>
    </source>
</evidence>
<evidence type="ECO:0000256" key="12">
    <source>
        <dbReference type="ARBA" id="ARBA00023242"/>
    </source>
</evidence>
<dbReference type="OrthoDB" id="46529at2759"/>
<dbReference type="GO" id="GO:0005739">
    <property type="term" value="C:mitochondrion"/>
    <property type="evidence" value="ECO:0007669"/>
    <property type="project" value="UniProtKB-SubCell"/>
</dbReference>
<feature type="domain" description="Thioesterase" evidence="19">
    <location>
        <begin position="58"/>
        <end position="132"/>
    </location>
</feature>
<reference evidence="20 21" key="1">
    <citation type="journal article" date="2021" name="Plant Biotechnol. J.">
        <title>Multi-omics assisted identification of the key and species-specific regulatory components of drought-tolerant mechanisms in Gossypium stocksii.</title>
        <authorList>
            <person name="Yu D."/>
            <person name="Ke L."/>
            <person name="Zhang D."/>
            <person name="Wu Y."/>
            <person name="Sun Y."/>
            <person name="Mei J."/>
            <person name="Sun J."/>
            <person name="Sun Y."/>
        </authorList>
    </citation>
    <scope>NUCLEOTIDE SEQUENCE [LARGE SCALE GENOMIC DNA]</scope>
    <source>
        <strain evidence="21">cv. E1</strain>
        <tissue evidence="20">Leaf</tissue>
    </source>
</reference>
<organism evidence="20 21">
    <name type="scientific">Gossypium stocksii</name>
    <dbReference type="NCBI Taxonomy" id="47602"/>
    <lineage>
        <taxon>Eukaryota</taxon>
        <taxon>Viridiplantae</taxon>
        <taxon>Streptophyta</taxon>
        <taxon>Embryophyta</taxon>
        <taxon>Tracheophyta</taxon>
        <taxon>Spermatophyta</taxon>
        <taxon>Magnoliopsida</taxon>
        <taxon>eudicotyledons</taxon>
        <taxon>Gunneridae</taxon>
        <taxon>Pentapetalae</taxon>
        <taxon>rosids</taxon>
        <taxon>malvids</taxon>
        <taxon>Malvales</taxon>
        <taxon>Malvaceae</taxon>
        <taxon>Malvoideae</taxon>
        <taxon>Gossypium</taxon>
    </lineage>
</organism>
<comment type="subunit">
    <text evidence="15">Homotetramer. Interacts with PCTP.</text>
</comment>
<comment type="caution">
    <text evidence="20">The sequence shown here is derived from an EMBL/GenBank/DDBJ whole genome shotgun (WGS) entry which is preliminary data.</text>
</comment>
<keyword evidence="21" id="KW-1185">Reference proteome</keyword>
<keyword evidence="6" id="KW-0963">Cytoplasm</keyword>
<evidence type="ECO:0000256" key="11">
    <source>
        <dbReference type="ARBA" id="ARBA00023212"/>
    </source>
</evidence>
<comment type="similarity">
    <text evidence="5">Belongs to the thioesterase PaaI family.</text>
</comment>
<dbReference type="PANTHER" id="PTHR21660">
    <property type="entry name" value="THIOESTERASE SUPERFAMILY MEMBER-RELATED"/>
    <property type="match status" value="1"/>
</dbReference>
<evidence type="ECO:0000256" key="14">
    <source>
        <dbReference type="ARBA" id="ARBA00058205"/>
    </source>
</evidence>
<evidence type="ECO:0000256" key="17">
    <source>
        <dbReference type="ARBA" id="ARBA00081533"/>
    </source>
</evidence>
<feature type="domain" description="Thioesterase" evidence="19">
    <location>
        <begin position="306"/>
        <end position="380"/>
    </location>
</feature>
<name>A0A9D4A4W6_9ROSI</name>
<evidence type="ECO:0000259" key="19">
    <source>
        <dbReference type="Pfam" id="PF03061"/>
    </source>
</evidence>
<evidence type="ECO:0000256" key="13">
    <source>
        <dbReference type="ARBA" id="ARBA00052976"/>
    </source>
</evidence>